<gene>
    <name evidence="2" type="ORF">ALGA_2711</name>
</gene>
<feature type="signal peptide" evidence="1">
    <location>
        <begin position="1"/>
        <end position="19"/>
    </location>
</feature>
<dbReference type="InterPro" id="IPR018550">
    <property type="entry name" value="Lipid-A_deacylase-rel"/>
</dbReference>
<dbReference type="Gene3D" id="2.40.160.20">
    <property type="match status" value="1"/>
</dbReference>
<dbReference type="SUPFAM" id="SSF56925">
    <property type="entry name" value="OMPA-like"/>
    <property type="match status" value="1"/>
</dbReference>
<organism evidence="2 3">
    <name type="scientific">Labilibaculum antarcticum</name>
    <dbReference type="NCBI Taxonomy" id="1717717"/>
    <lineage>
        <taxon>Bacteria</taxon>
        <taxon>Pseudomonadati</taxon>
        <taxon>Bacteroidota</taxon>
        <taxon>Bacteroidia</taxon>
        <taxon>Marinilabiliales</taxon>
        <taxon>Marinifilaceae</taxon>
        <taxon>Labilibaculum</taxon>
    </lineage>
</organism>
<evidence type="ECO:0000256" key="1">
    <source>
        <dbReference type="SAM" id="SignalP"/>
    </source>
</evidence>
<dbReference type="EMBL" id="AP018042">
    <property type="protein sequence ID" value="BAX81024.1"/>
    <property type="molecule type" value="Genomic_DNA"/>
</dbReference>
<reference evidence="3" key="2">
    <citation type="journal article" date="2020" name="Antonie Van Leeuwenhoek">
        <title>Labilibaculum antarcticum sp. nov., a novel facultative anaerobic, psychrotorelant bacterium isolated from marine sediment of Antarctica.</title>
        <authorList>
            <person name="Watanabe M."/>
            <person name="Kojima H."/>
            <person name="Fukui M."/>
        </authorList>
    </citation>
    <scope>NUCLEOTIDE SEQUENCE [LARGE SCALE GENOMIC DNA]</scope>
    <source>
        <strain evidence="3">SPP2</strain>
    </source>
</reference>
<evidence type="ECO:0008006" key="4">
    <source>
        <dbReference type="Google" id="ProtNLM"/>
    </source>
</evidence>
<dbReference type="KEGG" id="mbas:ALGA_2711"/>
<feature type="chain" id="PRO_5012643533" description="Deacylase" evidence="1">
    <location>
        <begin position="20"/>
        <end position="369"/>
    </location>
</feature>
<protein>
    <recommendedName>
        <fullName evidence="4">Deacylase</fullName>
    </recommendedName>
</protein>
<dbReference type="OrthoDB" id="627554at2"/>
<sequence>MIKQVLLLIFFLVCTNLSAQEKSEKDIFTTTLRYHYGVVMPHHKSISYLINDQISAVELNFGYIPSNEKNWAKLYKQPEIGIGLYHGSLGNDKILGNVTAIFPYINFPLKRGNKWEFNTQLGIGLGYTKKHFDPVDNYQNIALGTKFNAFFKLMANGAYSINSKWNINGGIGFNHLSNGSFSSPNKGLNLLTSSVGLTYFWNGNREKKPVPVSGMKDLENEILLLWNHGIKQSAEIDNHKYYATSLSGSYSIGINAKRRIGFGMDLFYDKSANRGKWNFTPQTSFKDRFSQGLFISHDLVINKLSIIAQIGVYTIYKTKPEKPIYTRLGLRYQLNEHFLANLSLKAHLGQADFIEWGIGYRISKKKHGK</sequence>
<dbReference type="AlphaFoldDB" id="A0A1Y1CL38"/>
<dbReference type="Pfam" id="PF09411">
    <property type="entry name" value="PagL"/>
    <property type="match status" value="1"/>
</dbReference>
<reference evidence="2 3" key="1">
    <citation type="journal article" date="2018" name="Mar. Genomics">
        <title>Complete genome sequence of Marinifilaceae bacterium strain SPP2, isolated from the Antarctic marine sediment.</title>
        <authorList>
            <person name="Watanabe M."/>
            <person name="Kojima H."/>
            <person name="Fukui M."/>
        </authorList>
    </citation>
    <scope>NUCLEOTIDE SEQUENCE [LARGE SCALE GENOMIC DNA]</scope>
    <source>
        <strain evidence="2 3">SPP2</strain>
    </source>
</reference>
<keyword evidence="1" id="KW-0732">Signal</keyword>
<dbReference type="Proteomes" id="UP000218267">
    <property type="component" value="Chromosome"/>
</dbReference>
<accession>A0A1Y1CL38</accession>
<name>A0A1Y1CL38_9BACT</name>
<evidence type="ECO:0000313" key="2">
    <source>
        <dbReference type="EMBL" id="BAX81024.1"/>
    </source>
</evidence>
<dbReference type="RefSeq" id="WP_096429965.1">
    <property type="nucleotide sequence ID" value="NZ_AP018042.1"/>
</dbReference>
<dbReference type="InterPro" id="IPR011250">
    <property type="entry name" value="OMP/PagP_B-barrel"/>
</dbReference>
<evidence type="ECO:0000313" key="3">
    <source>
        <dbReference type="Proteomes" id="UP000218267"/>
    </source>
</evidence>
<proteinExistence type="predicted"/>
<keyword evidence="3" id="KW-1185">Reference proteome</keyword>